<evidence type="ECO:0000256" key="4">
    <source>
        <dbReference type="ARBA" id="ARBA00023212"/>
    </source>
</evidence>
<organism evidence="7 9">
    <name type="scientific">Phytophthora infestans</name>
    <name type="common">Potato late blight agent</name>
    <name type="synonym">Botrytis infestans</name>
    <dbReference type="NCBI Taxonomy" id="4787"/>
    <lineage>
        <taxon>Eukaryota</taxon>
        <taxon>Sar</taxon>
        <taxon>Stramenopiles</taxon>
        <taxon>Oomycota</taxon>
        <taxon>Peronosporomycetes</taxon>
        <taxon>Peronosporales</taxon>
        <taxon>Peronosporaceae</taxon>
        <taxon>Phytophthora</taxon>
    </lineage>
</organism>
<accession>A0A833SJC6</accession>
<dbReference type="EMBL" id="WSZM01000643">
    <property type="protein sequence ID" value="KAF4030733.1"/>
    <property type="molecule type" value="Genomic_DNA"/>
</dbReference>
<dbReference type="EMBL" id="JAACNO010000769">
    <property type="protein sequence ID" value="KAF4144979.1"/>
    <property type="molecule type" value="Genomic_DNA"/>
</dbReference>
<dbReference type="AlphaFoldDB" id="A0A833SJC6"/>
<reference evidence="7" key="1">
    <citation type="submission" date="2020-04" db="EMBL/GenBank/DDBJ databases">
        <title>Hybrid Assembly of Korean Phytophthora infestans isolates.</title>
        <authorList>
            <person name="Prokchorchik M."/>
            <person name="Lee Y."/>
            <person name="Seo J."/>
            <person name="Cho J.-H."/>
            <person name="Park Y.-E."/>
            <person name="Jang D.-C."/>
            <person name="Im J.-S."/>
            <person name="Choi J.-G."/>
            <person name="Park H.-J."/>
            <person name="Lee G.-B."/>
            <person name="Lee Y.-G."/>
            <person name="Hong S.-Y."/>
            <person name="Cho K."/>
            <person name="Sohn K.H."/>
        </authorList>
    </citation>
    <scope>NUCLEOTIDE SEQUENCE</scope>
    <source>
        <strain evidence="7">KR_1_A1</strain>
        <strain evidence="8">KR_2_A2</strain>
    </source>
</reference>
<keyword evidence="2" id="KW-0963">Cytoplasm</keyword>
<dbReference type="Pfam" id="PF07162">
    <property type="entry name" value="B9-C2"/>
    <property type="match status" value="1"/>
</dbReference>
<gene>
    <name evidence="7" type="ORF">GN244_ATG17428</name>
    <name evidence="8" type="ORF">GN958_ATG05810</name>
</gene>
<dbReference type="GO" id="GO:0060271">
    <property type="term" value="P:cilium assembly"/>
    <property type="evidence" value="ECO:0007669"/>
    <property type="project" value="TreeGrafter"/>
</dbReference>
<name>A0A833SJC6_PHYIN</name>
<dbReference type="PANTHER" id="PTHR12968">
    <property type="entry name" value="B9 DOMAIN-CONTAINING"/>
    <property type="match status" value="1"/>
</dbReference>
<evidence type="ECO:0000313" key="9">
    <source>
        <dbReference type="Proteomes" id="UP000602510"/>
    </source>
</evidence>
<dbReference type="PROSITE" id="PS51381">
    <property type="entry name" value="C2_B9"/>
    <property type="match status" value="1"/>
</dbReference>
<dbReference type="InterPro" id="IPR010796">
    <property type="entry name" value="C2_B9-type_dom"/>
</dbReference>
<keyword evidence="5" id="KW-0966">Cell projection</keyword>
<keyword evidence="4" id="KW-0206">Cytoskeleton</keyword>
<evidence type="ECO:0000256" key="1">
    <source>
        <dbReference type="ARBA" id="ARBA00004120"/>
    </source>
</evidence>
<protein>
    <recommendedName>
        <fullName evidence="6">B9 domain-containing protein 2</fullName>
    </recommendedName>
</protein>
<keyword evidence="3" id="KW-0970">Cilium biogenesis/degradation</keyword>
<evidence type="ECO:0000256" key="5">
    <source>
        <dbReference type="ARBA" id="ARBA00023273"/>
    </source>
</evidence>
<evidence type="ECO:0000313" key="8">
    <source>
        <dbReference type="EMBL" id="KAF4144979.1"/>
    </source>
</evidence>
<dbReference type="GO" id="GO:0036038">
    <property type="term" value="C:MKS complex"/>
    <property type="evidence" value="ECO:0007669"/>
    <property type="project" value="TreeGrafter"/>
</dbReference>
<dbReference type="Proteomes" id="UP000602510">
    <property type="component" value="Unassembled WGS sequence"/>
</dbReference>
<dbReference type="Proteomes" id="UP000704712">
    <property type="component" value="Unassembled WGS sequence"/>
</dbReference>
<dbReference type="PANTHER" id="PTHR12968:SF2">
    <property type="entry name" value="B9 DOMAIN-CONTAINING PROTEIN 2"/>
    <property type="match status" value="1"/>
</dbReference>
<evidence type="ECO:0000256" key="3">
    <source>
        <dbReference type="ARBA" id="ARBA00022794"/>
    </source>
</evidence>
<sequence>MASVHVVGDLLGASGLSGLDEEEFSVSHVLDMLSLHPSSELSYFCKWRVVVDDTSNSSNEVWKVVQGETRGQTQVHAASSGGSLATPDLYRQNRKDISLPKMSTVWAHPIELHLATTNLDAWNSWPRLEFQVWSLDAFQLETLCGTARISVPLVTDEYVLDVPLVLSEPQTMWGSLARAAGLPCQERKENAGDKDYAVIRGTGTLYLRLAVLSRGLNTITN</sequence>
<evidence type="ECO:0000256" key="6">
    <source>
        <dbReference type="ARBA" id="ARBA00039272"/>
    </source>
</evidence>
<comment type="subcellular location">
    <subcellularLocation>
        <location evidence="1">Cytoplasm</location>
        <location evidence="1">Cytoskeleton</location>
        <location evidence="1">Cilium basal body</location>
    </subcellularLocation>
</comment>
<evidence type="ECO:0000313" key="7">
    <source>
        <dbReference type="EMBL" id="KAF4030733.1"/>
    </source>
</evidence>
<proteinExistence type="predicted"/>
<keyword evidence="9" id="KW-1185">Reference proteome</keyword>
<evidence type="ECO:0000256" key="2">
    <source>
        <dbReference type="ARBA" id="ARBA00022490"/>
    </source>
</evidence>
<comment type="caution">
    <text evidence="7">The sequence shown here is derived from an EMBL/GenBank/DDBJ whole genome shotgun (WGS) entry which is preliminary data.</text>
</comment>